<name>A0A1E1L4Z5_9HELO</name>
<feature type="compositionally biased region" description="Basic and acidic residues" evidence="1">
    <location>
        <begin position="277"/>
        <end position="312"/>
    </location>
</feature>
<organism evidence="2 3">
    <name type="scientific">Rhynchosporium graminicola</name>
    <dbReference type="NCBI Taxonomy" id="2792576"/>
    <lineage>
        <taxon>Eukaryota</taxon>
        <taxon>Fungi</taxon>
        <taxon>Dikarya</taxon>
        <taxon>Ascomycota</taxon>
        <taxon>Pezizomycotina</taxon>
        <taxon>Leotiomycetes</taxon>
        <taxon>Helotiales</taxon>
        <taxon>Ploettnerulaceae</taxon>
        <taxon>Rhynchosporium</taxon>
    </lineage>
</organism>
<dbReference type="InParanoid" id="A0A1E1L4Z5"/>
<evidence type="ECO:0000256" key="1">
    <source>
        <dbReference type="SAM" id="MobiDB-lite"/>
    </source>
</evidence>
<feature type="compositionally biased region" description="Basic and acidic residues" evidence="1">
    <location>
        <begin position="492"/>
        <end position="519"/>
    </location>
</feature>
<protein>
    <submittedName>
        <fullName evidence="2">Uncharacterized protein</fullName>
    </submittedName>
</protein>
<feature type="region of interest" description="Disordered" evidence="1">
    <location>
        <begin position="333"/>
        <end position="619"/>
    </location>
</feature>
<keyword evidence="3" id="KW-1185">Reference proteome</keyword>
<feature type="compositionally biased region" description="Basic and acidic residues" evidence="1">
    <location>
        <begin position="530"/>
        <end position="549"/>
    </location>
</feature>
<reference evidence="3" key="1">
    <citation type="submission" date="2016-03" db="EMBL/GenBank/DDBJ databases">
        <authorList>
            <person name="Ploux O."/>
        </authorList>
    </citation>
    <scope>NUCLEOTIDE SEQUENCE [LARGE SCALE GENOMIC DNA]</scope>
    <source>
        <strain evidence="3">UK7</strain>
    </source>
</reference>
<dbReference type="EMBL" id="FJUW01000035">
    <property type="protein sequence ID" value="CZT05641.1"/>
    <property type="molecule type" value="Genomic_DNA"/>
</dbReference>
<feature type="compositionally biased region" description="Basic and acidic residues" evidence="1">
    <location>
        <begin position="87"/>
        <end position="97"/>
    </location>
</feature>
<feature type="compositionally biased region" description="Basic and acidic residues" evidence="1">
    <location>
        <begin position="399"/>
        <end position="417"/>
    </location>
</feature>
<feature type="compositionally biased region" description="Basic residues" evidence="1">
    <location>
        <begin position="69"/>
        <end position="86"/>
    </location>
</feature>
<feature type="compositionally biased region" description="Basic and acidic residues" evidence="1">
    <location>
        <begin position="377"/>
        <end position="387"/>
    </location>
</feature>
<evidence type="ECO:0000313" key="3">
    <source>
        <dbReference type="Proteomes" id="UP000178129"/>
    </source>
</evidence>
<feature type="region of interest" description="Disordered" evidence="1">
    <location>
        <begin position="277"/>
        <end position="313"/>
    </location>
</feature>
<proteinExistence type="predicted"/>
<feature type="compositionally biased region" description="Basic and acidic residues" evidence="1">
    <location>
        <begin position="574"/>
        <end position="619"/>
    </location>
</feature>
<feature type="region of interest" description="Disordered" evidence="1">
    <location>
        <begin position="57"/>
        <end position="102"/>
    </location>
</feature>
<comment type="caution">
    <text evidence="2">The sequence shown here is derived from an EMBL/GenBank/DDBJ whole genome shotgun (WGS) entry which is preliminary data.</text>
</comment>
<gene>
    <name evidence="2" type="ORF">RCO7_10381</name>
</gene>
<feature type="region of interest" description="Disordered" evidence="1">
    <location>
        <begin position="152"/>
        <end position="175"/>
    </location>
</feature>
<dbReference type="Proteomes" id="UP000178129">
    <property type="component" value="Unassembled WGS sequence"/>
</dbReference>
<sequence length="619" mass="70957">MPYERQLETIWARLNSPATPTPRHAISTRLAFDDVIAAFMQAELGPDLAGAWGISRWGHPGRGEARGRAGGRGRGRGGRGRGRGGRGRGERGGRGGEQDLEDVMSEQEVFRAERNVWCYYYGENDPFPGIEPSVQPGSYTQTMHYTDHRYRRDKTDHPDYSVRSPDNLLGDISPDLRSSARNRDMYIDPRRTDSYVPNYAFQNSKPYGEDKGANLGLSAIVRDGERFIKGGEKAKLAIEERASEAEKFIREQSERRRVRRERKIKAGWVVSDVEDAEREHEGNGHGDGCLEHDRKRQEAREWRTSQDQDRGAYAESLAGYGSAAHGYKTAVEEYSGMQEEAHHHLRGLDRRESHGGQRAGSYGHAEPECQSPVDMYGRTEESKDIGSARKTRRGRRYMRKTDGEFAEEIKSLKDRTRGRSLSPGREGGVRQWRGDKSGARMGQEYRERDYEISGREDYDRREAAGLTDRTDDLGRDHDVLSGGHPWDDDAETYVRFDGDQHPSDKHYDNAQDTGFESRRTNKRGRSSGAQEHENRQPTSLRRQDARRFLADTARTSNWAEEGQEQSQEGFQEDVYEKELPRYPRHRKLEEPEFRGGRDRGFGVLKDSGKYFKEDRRRRR</sequence>
<feature type="compositionally biased region" description="Basic and acidic residues" evidence="1">
    <location>
        <begin position="339"/>
        <end position="355"/>
    </location>
</feature>
<feature type="compositionally biased region" description="Basic and acidic residues" evidence="1">
    <location>
        <begin position="432"/>
        <end position="479"/>
    </location>
</feature>
<feature type="compositionally biased region" description="Basic residues" evidence="1">
    <location>
        <begin position="389"/>
        <end position="398"/>
    </location>
</feature>
<evidence type="ECO:0000313" key="2">
    <source>
        <dbReference type="EMBL" id="CZT05641.1"/>
    </source>
</evidence>
<accession>A0A1E1L4Z5</accession>
<dbReference type="AlphaFoldDB" id="A0A1E1L4Z5"/>